<dbReference type="AlphaFoldDB" id="I1D3B9"/>
<dbReference type="STRING" id="928724.SacglDRAFT_02551"/>
<dbReference type="InterPro" id="IPR008183">
    <property type="entry name" value="Aldose_1/G6P_1-epimerase"/>
</dbReference>
<dbReference type="HOGENOM" id="CLU_052486_1_1_11"/>
<reference evidence="2" key="2">
    <citation type="submission" date="2012-01" db="EMBL/GenBank/DDBJ databases">
        <title>Noncontiguous Finished sequence of chromosome of Saccharomonospora glauca K62.</title>
        <authorList>
            <consortium name="US DOE Joint Genome Institute"/>
            <person name="Lucas S."/>
            <person name="Han J."/>
            <person name="Lapidus A."/>
            <person name="Cheng J.-F."/>
            <person name="Goodwin L."/>
            <person name="Pitluck S."/>
            <person name="Peters L."/>
            <person name="Mikhailova N."/>
            <person name="Held B."/>
            <person name="Detter J.C."/>
            <person name="Han C."/>
            <person name="Tapia R."/>
            <person name="Land M."/>
            <person name="Hauser L."/>
            <person name="Kyrpides N."/>
            <person name="Ivanova N."/>
            <person name="Pagani I."/>
            <person name="Brambilla E.-M."/>
            <person name="Klenk H.-P."/>
            <person name="Woyke T."/>
        </authorList>
    </citation>
    <scope>NUCLEOTIDE SEQUENCE [LARGE SCALE GENOMIC DNA]</scope>
    <source>
        <strain evidence="2">K62</strain>
    </source>
</reference>
<dbReference type="GO" id="GO:0004034">
    <property type="term" value="F:aldose 1-epimerase activity"/>
    <property type="evidence" value="ECO:0007669"/>
    <property type="project" value="TreeGrafter"/>
</dbReference>
<dbReference type="GO" id="GO:0033499">
    <property type="term" value="P:galactose catabolic process via UDP-galactose, Leloir pathway"/>
    <property type="evidence" value="ECO:0007669"/>
    <property type="project" value="TreeGrafter"/>
</dbReference>
<dbReference type="GO" id="GO:0030246">
    <property type="term" value="F:carbohydrate binding"/>
    <property type="evidence" value="ECO:0007669"/>
    <property type="project" value="InterPro"/>
</dbReference>
<dbReference type="PANTHER" id="PTHR10091">
    <property type="entry name" value="ALDOSE-1-EPIMERASE"/>
    <property type="match status" value="1"/>
</dbReference>
<dbReference type="InterPro" id="IPR037480">
    <property type="entry name" value="YihR-like"/>
</dbReference>
<name>I1D3B9_9PSEU</name>
<dbReference type="Pfam" id="PF01263">
    <property type="entry name" value="Aldose_epim"/>
    <property type="match status" value="1"/>
</dbReference>
<dbReference type="GO" id="GO:0006006">
    <property type="term" value="P:glucose metabolic process"/>
    <property type="evidence" value="ECO:0007669"/>
    <property type="project" value="TreeGrafter"/>
</dbReference>
<dbReference type="CDD" id="cd09022">
    <property type="entry name" value="Aldose_epim_Ec_YihR"/>
    <property type="match status" value="1"/>
</dbReference>
<proteinExistence type="predicted"/>
<organism evidence="1 2">
    <name type="scientific">Saccharomonospora glauca K62</name>
    <dbReference type="NCBI Taxonomy" id="928724"/>
    <lineage>
        <taxon>Bacteria</taxon>
        <taxon>Bacillati</taxon>
        <taxon>Actinomycetota</taxon>
        <taxon>Actinomycetes</taxon>
        <taxon>Pseudonocardiales</taxon>
        <taxon>Pseudonocardiaceae</taxon>
        <taxon>Saccharomonospora</taxon>
    </lineage>
</organism>
<protein>
    <submittedName>
        <fullName evidence="1">Galactose mutarotase-like enzyme</fullName>
    </submittedName>
</protein>
<gene>
    <name evidence="1" type="ORF">SacglDRAFT_02551</name>
</gene>
<dbReference type="OrthoDB" id="4739604at2"/>
<reference evidence="1 2" key="1">
    <citation type="submission" date="2011-09" db="EMBL/GenBank/DDBJ databases">
        <authorList>
            <consortium name="US DOE Joint Genome Institute (JGI-PGF)"/>
            <person name="Lucas S."/>
            <person name="Han J."/>
            <person name="Lapidus A."/>
            <person name="Cheng J.-F."/>
            <person name="Goodwin L."/>
            <person name="Pitluck S."/>
            <person name="Peters L."/>
            <person name="Land M.L."/>
            <person name="Hauser L."/>
            <person name="Brambilla E."/>
            <person name="Klenk H.-P."/>
            <person name="Woyke T.J."/>
        </authorList>
    </citation>
    <scope>NUCLEOTIDE SEQUENCE [LARGE SCALE GENOMIC DNA]</scope>
    <source>
        <strain evidence="1 2">K62</strain>
    </source>
</reference>
<evidence type="ECO:0000313" key="1">
    <source>
        <dbReference type="EMBL" id="EIE99443.1"/>
    </source>
</evidence>
<keyword evidence="2" id="KW-1185">Reference proteome</keyword>
<dbReference type="eggNOG" id="COG2017">
    <property type="taxonomic scope" value="Bacteria"/>
</dbReference>
<accession>I1D3B9</accession>
<dbReference type="SUPFAM" id="SSF74650">
    <property type="entry name" value="Galactose mutarotase-like"/>
    <property type="match status" value="1"/>
</dbReference>
<dbReference type="InterPro" id="IPR014718">
    <property type="entry name" value="GH-type_carb-bd"/>
</dbReference>
<dbReference type="EMBL" id="CM001484">
    <property type="protein sequence ID" value="EIE99443.1"/>
    <property type="molecule type" value="Genomic_DNA"/>
</dbReference>
<dbReference type="PANTHER" id="PTHR10091:SF0">
    <property type="entry name" value="GALACTOSE MUTAROTASE"/>
    <property type="match status" value="1"/>
</dbReference>
<evidence type="ECO:0000313" key="2">
    <source>
        <dbReference type="Proteomes" id="UP000005087"/>
    </source>
</evidence>
<dbReference type="Proteomes" id="UP000005087">
    <property type="component" value="Chromosome"/>
</dbReference>
<dbReference type="Gene3D" id="2.70.98.10">
    <property type="match status" value="1"/>
</dbReference>
<sequence>MGPSGEQFELRAGDYAATVTEVGAALRTLTHRGGPLVRSFAEDEIMPCYSGAVLAPWPNRVTDGRYRHERSIRQLPITEPERGTALHGLVVWVPWRPVSHTASRLELEYPLWPTPGYPFRLDLRVSYELTETGLTVRLSARNLGDDPAPYGCSIHPYLVAGEGRVDDWSLRLPARRVLEPDPERLLPTGQEREVAGSALDFREGTTIGDVEIDHAYGDVEFDDTGHAEALLLAGDGHGVRMRWDRACPWVQVHTADRPEPHLHRTGLALEPMTCPPDAFNSGRDLVWLDPGATHDVAWRISAV</sequence>
<dbReference type="InterPro" id="IPR011013">
    <property type="entry name" value="Gal_mutarotase_sf_dom"/>
</dbReference>